<protein>
    <submittedName>
        <fullName evidence="3">Diguanylate phosphodiesterase</fullName>
    </submittedName>
</protein>
<dbReference type="PIRSF" id="PIRSF003180">
    <property type="entry name" value="DiGMPpdiest_YuxH"/>
    <property type="match status" value="1"/>
</dbReference>
<dbReference type="InterPro" id="IPR052340">
    <property type="entry name" value="RNase_Y/CdgJ"/>
</dbReference>
<gene>
    <name evidence="3" type="ordered locus">Dtpsy_0905</name>
</gene>
<sequence>MSSHSDTAAQLPADSAQPSPEATEAQNQVVIARQAILDEQRTVFGYELFDRSTAADAHTAASDAALLFNALSYAGSEALVGKKTVFINCTHDSLAGGHLELIHPEKVVLEVPTLGAQATAEQIEQYIPTLQAVRTRGFRLAFSQDVLRRAYSSWVPLASFIKLDMQAFKPELAEPLVKFAQAHSQATLVAEKVETAEQYQRMASLGVKLFQGYWFAQPSLVKAQTIRPSQATIIQLINLVRQQASTGEIEELLKKDPTLSFNLLRFINSSGFGLSCEVTSFRHAVMILGLKKLFRWAALLMTTSRASGSPPAVGQTAVVRGRLMELLAAELLPPEECDNAFVVGVFSLLDAMLGVPLERALETVALPQPVLDALLHNKGVFAPFLELTKACESGDDEAFARTAEALHLSNRQVNWAHLQALAWAESLTADE</sequence>
<organism evidence="3 4">
    <name type="scientific">Acidovorax ebreus (strain TPSY)</name>
    <name type="common">Diaphorobacter sp. (strain TPSY)</name>
    <dbReference type="NCBI Taxonomy" id="535289"/>
    <lineage>
        <taxon>Bacteria</taxon>
        <taxon>Pseudomonadati</taxon>
        <taxon>Pseudomonadota</taxon>
        <taxon>Betaproteobacteria</taxon>
        <taxon>Burkholderiales</taxon>
        <taxon>Comamonadaceae</taxon>
        <taxon>Diaphorobacter</taxon>
    </lineage>
</organism>
<dbReference type="AlphaFoldDB" id="A0A9J9UA86"/>
<dbReference type="InterPro" id="IPR001633">
    <property type="entry name" value="EAL_dom"/>
</dbReference>
<dbReference type="InterPro" id="IPR013976">
    <property type="entry name" value="HDOD"/>
</dbReference>
<evidence type="ECO:0000313" key="3">
    <source>
        <dbReference type="EMBL" id="ACM32383.1"/>
    </source>
</evidence>
<dbReference type="PROSITE" id="PS51833">
    <property type="entry name" value="HDOD"/>
    <property type="match status" value="1"/>
</dbReference>
<dbReference type="RefSeq" id="WP_015912637.1">
    <property type="nucleotide sequence ID" value="NC_011992.1"/>
</dbReference>
<proteinExistence type="predicted"/>
<dbReference type="SUPFAM" id="SSF141868">
    <property type="entry name" value="EAL domain-like"/>
    <property type="match status" value="1"/>
</dbReference>
<name>A0A9J9UA86_ACIET</name>
<keyword evidence="4" id="KW-1185">Reference proteome</keyword>
<dbReference type="InterPro" id="IPR014408">
    <property type="entry name" value="dGMP_Pdiesterase_EAL/HD-GYP"/>
</dbReference>
<reference evidence="3 4" key="1">
    <citation type="journal article" date="2010" name="J. Bacteriol.">
        <title>Completed genome sequence of the anaerobic iron-oxidizing bacterium Acidovorax ebreus strain TPSY.</title>
        <authorList>
            <person name="Byrne-Bailey K.G."/>
            <person name="Weber K.A."/>
            <person name="Chair A.H."/>
            <person name="Bose S."/>
            <person name="Knox T."/>
            <person name="Spanbauer T.L."/>
            <person name="Chertkov O."/>
            <person name="Coates J.D."/>
        </authorList>
    </citation>
    <scope>NUCLEOTIDE SEQUENCE [LARGE SCALE GENOMIC DNA]</scope>
    <source>
        <strain evidence="3 4">TPSY</strain>
    </source>
</reference>
<dbReference type="Gene3D" id="3.20.20.450">
    <property type="entry name" value="EAL domain"/>
    <property type="match status" value="1"/>
</dbReference>
<evidence type="ECO:0000259" key="2">
    <source>
        <dbReference type="PROSITE" id="PS51833"/>
    </source>
</evidence>
<feature type="region of interest" description="Disordered" evidence="1">
    <location>
        <begin position="1"/>
        <end position="25"/>
    </location>
</feature>
<accession>A0A9J9UA86</accession>
<dbReference type="KEGG" id="dia:Dtpsy_0905"/>
<evidence type="ECO:0000256" key="1">
    <source>
        <dbReference type="SAM" id="MobiDB-lite"/>
    </source>
</evidence>
<dbReference type="Pfam" id="PF00563">
    <property type="entry name" value="EAL"/>
    <property type="match status" value="1"/>
</dbReference>
<dbReference type="PANTHER" id="PTHR33525">
    <property type="match status" value="1"/>
</dbReference>
<feature type="domain" description="HDOD" evidence="2">
    <location>
        <begin position="226"/>
        <end position="412"/>
    </location>
</feature>
<dbReference type="Pfam" id="PF08668">
    <property type="entry name" value="HDOD"/>
    <property type="match status" value="1"/>
</dbReference>
<dbReference type="SUPFAM" id="SSF109604">
    <property type="entry name" value="HD-domain/PDEase-like"/>
    <property type="match status" value="1"/>
</dbReference>
<dbReference type="Gene3D" id="1.10.3210.10">
    <property type="entry name" value="Hypothetical protein af1432"/>
    <property type="match status" value="1"/>
</dbReference>
<dbReference type="PANTHER" id="PTHR33525:SF4">
    <property type="entry name" value="CYCLIC DI-GMP PHOSPHODIESTERASE CDGJ"/>
    <property type="match status" value="1"/>
</dbReference>
<evidence type="ECO:0000313" key="4">
    <source>
        <dbReference type="Proteomes" id="UP000000450"/>
    </source>
</evidence>
<feature type="compositionally biased region" description="Polar residues" evidence="1">
    <location>
        <begin position="16"/>
        <end position="25"/>
    </location>
</feature>
<dbReference type="Proteomes" id="UP000000450">
    <property type="component" value="Chromosome"/>
</dbReference>
<dbReference type="SMART" id="SM00052">
    <property type="entry name" value="EAL"/>
    <property type="match status" value="1"/>
</dbReference>
<dbReference type="InterPro" id="IPR035919">
    <property type="entry name" value="EAL_sf"/>
</dbReference>
<dbReference type="EMBL" id="CP001392">
    <property type="protein sequence ID" value="ACM32383.1"/>
    <property type="molecule type" value="Genomic_DNA"/>
</dbReference>